<evidence type="ECO:0000259" key="1">
    <source>
        <dbReference type="Pfam" id="PF13614"/>
    </source>
</evidence>
<dbReference type="Proteomes" id="UP000285961">
    <property type="component" value="Unassembled WGS sequence"/>
</dbReference>
<dbReference type="InterPro" id="IPR050678">
    <property type="entry name" value="DNA_Partitioning_ATPase"/>
</dbReference>
<organism evidence="2 3">
    <name type="scientific">Candidatus Abyssobacteria bacterium SURF_17</name>
    <dbReference type="NCBI Taxonomy" id="2093361"/>
    <lineage>
        <taxon>Bacteria</taxon>
        <taxon>Pseudomonadati</taxon>
        <taxon>Candidatus Hydrogenedentota</taxon>
        <taxon>Candidatus Abyssobacteria</taxon>
    </lineage>
</organism>
<gene>
    <name evidence="2" type="ORF">C4532_10665</name>
</gene>
<dbReference type="FunFam" id="3.40.50.300:FF:000285">
    <property type="entry name" value="Sporulation initiation inhibitor Soj"/>
    <property type="match status" value="1"/>
</dbReference>
<evidence type="ECO:0000313" key="3">
    <source>
        <dbReference type="Proteomes" id="UP000285961"/>
    </source>
</evidence>
<evidence type="ECO:0000313" key="2">
    <source>
        <dbReference type="EMBL" id="RJP69600.1"/>
    </source>
</evidence>
<feature type="domain" description="AAA" evidence="1">
    <location>
        <begin position="3"/>
        <end position="186"/>
    </location>
</feature>
<sequence length="266" mass="28958">MARIIAVANQKGGVGKTTTSVNLAACLAAAEKRTLLVDLDPQANATSGFGLDRKAQRPTVYELLIGDIPLERVVLRNVLPLLDIVPSGMSLTGAQVELLQLEHREQRLKRALAPSLAPVIASDERIYDVVLIDCPPSLGLLTVNALVAAKSVLIPLQCEYYALEGIEQLIDTLKLVRTAFNPRLDIEGIVLTMFDSRTNLSHQVEAEVRNFFGHKVYQTVIPRNVRLSEAPSFGKPIVFYDISCAGAVAYINLAKEVINGGEESSR</sequence>
<dbReference type="SUPFAM" id="SSF52540">
    <property type="entry name" value="P-loop containing nucleoside triphosphate hydrolases"/>
    <property type="match status" value="1"/>
</dbReference>
<dbReference type="InterPro" id="IPR025669">
    <property type="entry name" value="AAA_dom"/>
</dbReference>
<comment type="caution">
    <text evidence="2">The sequence shown here is derived from an EMBL/GenBank/DDBJ whole genome shotgun (WGS) entry which is preliminary data.</text>
</comment>
<dbReference type="InterPro" id="IPR027417">
    <property type="entry name" value="P-loop_NTPase"/>
</dbReference>
<dbReference type="AlphaFoldDB" id="A0A419EXI3"/>
<reference evidence="2 3" key="1">
    <citation type="journal article" date="2017" name="ISME J.">
        <title>Energy and carbon metabolisms in a deep terrestrial subsurface fluid microbial community.</title>
        <authorList>
            <person name="Momper L."/>
            <person name="Jungbluth S.P."/>
            <person name="Lee M.D."/>
            <person name="Amend J.P."/>
        </authorList>
    </citation>
    <scope>NUCLEOTIDE SEQUENCE [LARGE SCALE GENOMIC DNA]</scope>
    <source>
        <strain evidence="2">SURF_17</strain>
    </source>
</reference>
<dbReference type="Pfam" id="PF13614">
    <property type="entry name" value="AAA_31"/>
    <property type="match status" value="1"/>
</dbReference>
<dbReference type="PIRSF" id="PIRSF009320">
    <property type="entry name" value="Nuc_binding_HP_1000"/>
    <property type="match status" value="1"/>
</dbReference>
<protein>
    <submittedName>
        <fullName evidence="2">ParA family protein</fullName>
    </submittedName>
</protein>
<accession>A0A419EXI3</accession>
<dbReference type="EMBL" id="QZKI01000080">
    <property type="protein sequence ID" value="RJP69600.1"/>
    <property type="molecule type" value="Genomic_DNA"/>
</dbReference>
<name>A0A419EXI3_9BACT</name>
<dbReference type="Gene3D" id="3.40.50.300">
    <property type="entry name" value="P-loop containing nucleotide triphosphate hydrolases"/>
    <property type="match status" value="1"/>
</dbReference>
<dbReference type="PANTHER" id="PTHR13696">
    <property type="entry name" value="P-LOOP CONTAINING NUCLEOSIDE TRIPHOSPHATE HYDROLASE"/>
    <property type="match status" value="1"/>
</dbReference>
<dbReference type="PANTHER" id="PTHR13696:SF52">
    <property type="entry name" value="PARA FAMILY PROTEIN CT_582"/>
    <property type="match status" value="1"/>
</dbReference>
<proteinExistence type="predicted"/>
<dbReference type="CDD" id="cd02042">
    <property type="entry name" value="ParAB_family"/>
    <property type="match status" value="1"/>
</dbReference>